<evidence type="ECO:0000313" key="2">
    <source>
        <dbReference type="Proteomes" id="UP001454036"/>
    </source>
</evidence>
<accession>A0AAV3R152</accession>
<evidence type="ECO:0000313" key="1">
    <source>
        <dbReference type="EMBL" id="GAA0170137.1"/>
    </source>
</evidence>
<gene>
    <name evidence="1" type="ORF">LIER_24468</name>
</gene>
<organism evidence="1 2">
    <name type="scientific">Lithospermum erythrorhizon</name>
    <name type="common">Purple gromwell</name>
    <name type="synonym">Lithospermum officinale var. erythrorhizon</name>
    <dbReference type="NCBI Taxonomy" id="34254"/>
    <lineage>
        <taxon>Eukaryota</taxon>
        <taxon>Viridiplantae</taxon>
        <taxon>Streptophyta</taxon>
        <taxon>Embryophyta</taxon>
        <taxon>Tracheophyta</taxon>
        <taxon>Spermatophyta</taxon>
        <taxon>Magnoliopsida</taxon>
        <taxon>eudicotyledons</taxon>
        <taxon>Gunneridae</taxon>
        <taxon>Pentapetalae</taxon>
        <taxon>asterids</taxon>
        <taxon>lamiids</taxon>
        <taxon>Boraginales</taxon>
        <taxon>Boraginaceae</taxon>
        <taxon>Boraginoideae</taxon>
        <taxon>Lithospermeae</taxon>
        <taxon>Lithospermum</taxon>
    </lineage>
</organism>
<reference evidence="1 2" key="1">
    <citation type="submission" date="2024-01" db="EMBL/GenBank/DDBJ databases">
        <title>The complete chloroplast genome sequence of Lithospermum erythrorhizon: insights into the phylogenetic relationship among Boraginaceae species and the maternal lineages of purple gromwells.</title>
        <authorList>
            <person name="Okada T."/>
            <person name="Watanabe K."/>
        </authorList>
    </citation>
    <scope>NUCLEOTIDE SEQUENCE [LARGE SCALE GENOMIC DNA]</scope>
</reference>
<dbReference type="EMBL" id="BAABME010007106">
    <property type="protein sequence ID" value="GAA0170137.1"/>
    <property type="molecule type" value="Genomic_DNA"/>
</dbReference>
<sequence length="129" mass="14839">MIQILVLLSDGAPISWKTIVIDDFNQCVVNILVPCESDHCPLDITLEEELIKEPNIILEEIWNQRYEESGLDVLHYNLRSMRSALRKLNIECYSHISSRVPEKKIEMEELNGKILNGCLHPAILVNLLM</sequence>
<keyword evidence="2" id="KW-1185">Reference proteome</keyword>
<dbReference type="AlphaFoldDB" id="A0AAV3R152"/>
<dbReference type="Proteomes" id="UP001454036">
    <property type="component" value="Unassembled WGS sequence"/>
</dbReference>
<comment type="caution">
    <text evidence="1">The sequence shown here is derived from an EMBL/GenBank/DDBJ whole genome shotgun (WGS) entry which is preliminary data.</text>
</comment>
<protein>
    <submittedName>
        <fullName evidence="1">Uncharacterized protein</fullName>
    </submittedName>
</protein>
<proteinExistence type="predicted"/>
<name>A0AAV3R152_LITER</name>